<proteinExistence type="predicted"/>
<keyword evidence="3" id="KW-1185">Reference proteome</keyword>
<reference evidence="3" key="1">
    <citation type="journal article" date="2013" name="Science">
        <title>Comparative analysis of bat genomes provides insight into the evolution of flight and immunity.</title>
        <authorList>
            <person name="Zhang G."/>
            <person name="Cowled C."/>
            <person name="Shi Z."/>
            <person name="Huang Z."/>
            <person name="Bishop-Lilly K.A."/>
            <person name="Fang X."/>
            <person name="Wynne J.W."/>
            <person name="Xiong Z."/>
            <person name="Baker M.L."/>
            <person name="Zhao W."/>
            <person name="Tachedjian M."/>
            <person name="Zhu Y."/>
            <person name="Zhou P."/>
            <person name="Jiang X."/>
            <person name="Ng J."/>
            <person name="Yang L."/>
            <person name="Wu L."/>
            <person name="Xiao J."/>
            <person name="Feng Y."/>
            <person name="Chen Y."/>
            <person name="Sun X."/>
            <person name="Zhang Y."/>
            <person name="Marsh G.A."/>
            <person name="Crameri G."/>
            <person name="Broder C.C."/>
            <person name="Frey K.G."/>
            <person name="Wang L.F."/>
            <person name="Wang J."/>
        </authorList>
    </citation>
    <scope>NUCLEOTIDE SEQUENCE [LARGE SCALE GENOMIC DNA]</scope>
</reference>
<organism evidence="2 3">
    <name type="scientific">Myotis davidii</name>
    <name type="common">David's myotis</name>
    <dbReference type="NCBI Taxonomy" id="225400"/>
    <lineage>
        <taxon>Eukaryota</taxon>
        <taxon>Metazoa</taxon>
        <taxon>Chordata</taxon>
        <taxon>Craniata</taxon>
        <taxon>Vertebrata</taxon>
        <taxon>Euteleostomi</taxon>
        <taxon>Mammalia</taxon>
        <taxon>Eutheria</taxon>
        <taxon>Laurasiatheria</taxon>
        <taxon>Chiroptera</taxon>
        <taxon>Yangochiroptera</taxon>
        <taxon>Vespertilionidae</taxon>
        <taxon>Myotis</taxon>
    </lineage>
</organism>
<keyword evidence="1" id="KW-0472">Membrane</keyword>
<feature type="transmembrane region" description="Helical" evidence="1">
    <location>
        <begin position="43"/>
        <end position="64"/>
    </location>
</feature>
<dbReference type="Proteomes" id="UP000010556">
    <property type="component" value="Unassembled WGS sequence"/>
</dbReference>
<evidence type="ECO:0000256" key="1">
    <source>
        <dbReference type="SAM" id="Phobius"/>
    </source>
</evidence>
<protein>
    <submittedName>
        <fullName evidence="2">Multidrug resistance-associated protein 1</fullName>
    </submittedName>
</protein>
<keyword evidence="1" id="KW-1133">Transmembrane helix</keyword>
<evidence type="ECO:0000313" key="2">
    <source>
        <dbReference type="EMBL" id="ELK26693.1"/>
    </source>
</evidence>
<accession>L5LMH5</accession>
<gene>
    <name evidence="2" type="ORF">MDA_GLEAN10007214</name>
</gene>
<dbReference type="EMBL" id="KB110904">
    <property type="protein sequence ID" value="ELK26693.1"/>
    <property type="molecule type" value="Genomic_DNA"/>
</dbReference>
<keyword evidence="1" id="KW-0812">Transmembrane</keyword>
<name>L5LMH5_MYODS</name>
<sequence length="141" mass="15562">MSFSAHIPIPVPWVSPECLVRDPDAKLLINFVNDKKAPDWQGYFYTAVLFLSACFQTLMLHQYFHICFVSGMRVKTAVIGAVYRKEQGEVEKPSGVIRAGSRCSHPLMVLSPLDQHWAPAAGASGASTGSGCEWGRHQQEV</sequence>
<dbReference type="AlphaFoldDB" id="L5LMH5"/>
<evidence type="ECO:0000313" key="3">
    <source>
        <dbReference type="Proteomes" id="UP000010556"/>
    </source>
</evidence>